<comment type="subcellular location">
    <subcellularLocation>
        <location evidence="1">Membrane</location>
        <topology evidence="1">Lipid-anchor</topology>
    </subcellularLocation>
</comment>
<dbReference type="PANTHER" id="PTHR47360:SF3">
    <property type="entry name" value="MUREIN DD-ENDOPEPTIDASE MEPS_MUREIN LD-CARBOXYPEPTIDASE"/>
    <property type="match status" value="1"/>
</dbReference>
<evidence type="ECO:0000256" key="9">
    <source>
        <dbReference type="ARBA" id="ARBA00023288"/>
    </source>
</evidence>
<gene>
    <name evidence="11" type="ORF">EDC45_1557</name>
</gene>
<dbReference type="InterPro" id="IPR038765">
    <property type="entry name" value="Papain-like_cys_pep_sf"/>
</dbReference>
<reference evidence="11 12" key="1">
    <citation type="submission" date="2019-03" db="EMBL/GenBank/DDBJ databases">
        <title>Genomic Encyclopedia of Type Strains, Phase IV (KMG-IV): sequencing the most valuable type-strain genomes for metagenomic binning, comparative biology and taxonomic classification.</title>
        <authorList>
            <person name="Goeker M."/>
        </authorList>
    </citation>
    <scope>NUCLEOTIDE SEQUENCE [LARGE SCALE GENOMIC DNA]</scope>
    <source>
        <strain evidence="11 12">DSM 28403</strain>
    </source>
</reference>
<evidence type="ECO:0000256" key="1">
    <source>
        <dbReference type="ARBA" id="ARBA00004635"/>
    </source>
</evidence>
<keyword evidence="9" id="KW-0449">Lipoprotein</keyword>
<dbReference type="PROSITE" id="PS51935">
    <property type="entry name" value="NLPC_P60"/>
    <property type="match status" value="1"/>
</dbReference>
<dbReference type="GO" id="GO:0006508">
    <property type="term" value="P:proteolysis"/>
    <property type="evidence" value="ECO:0007669"/>
    <property type="project" value="UniProtKB-KW"/>
</dbReference>
<keyword evidence="4" id="KW-0732">Signal</keyword>
<keyword evidence="7" id="KW-0472">Membrane</keyword>
<dbReference type="RefSeq" id="WP_133545252.1">
    <property type="nucleotide sequence ID" value="NZ_SNYQ01000006.1"/>
</dbReference>
<evidence type="ECO:0000313" key="12">
    <source>
        <dbReference type="Proteomes" id="UP000295657"/>
    </source>
</evidence>
<keyword evidence="6" id="KW-0788">Thiol protease</keyword>
<proteinExistence type="inferred from homology"/>
<evidence type="ECO:0000256" key="7">
    <source>
        <dbReference type="ARBA" id="ARBA00023136"/>
    </source>
</evidence>
<dbReference type="AlphaFoldDB" id="A0A4R6VAZ2"/>
<accession>A0A4R6VAZ2</accession>
<feature type="domain" description="NlpC/P60" evidence="10">
    <location>
        <begin position="57"/>
        <end position="175"/>
    </location>
</feature>
<dbReference type="Proteomes" id="UP000295657">
    <property type="component" value="Unassembled WGS sequence"/>
</dbReference>
<evidence type="ECO:0000313" key="11">
    <source>
        <dbReference type="EMBL" id="TDQ57164.1"/>
    </source>
</evidence>
<protein>
    <submittedName>
        <fullName evidence="11">Spr peptidase</fullName>
    </submittedName>
</protein>
<comment type="caution">
    <text evidence="11">The sequence shown here is derived from an EMBL/GenBank/DDBJ whole genome shotgun (WGS) entry which is preliminary data.</text>
</comment>
<dbReference type="GO" id="GO:0008234">
    <property type="term" value="F:cysteine-type peptidase activity"/>
    <property type="evidence" value="ECO:0007669"/>
    <property type="project" value="UniProtKB-KW"/>
</dbReference>
<dbReference type="Pfam" id="PF00877">
    <property type="entry name" value="NLPC_P60"/>
    <property type="match status" value="1"/>
</dbReference>
<dbReference type="EMBL" id="SNYQ01000006">
    <property type="protein sequence ID" value="TDQ57164.1"/>
    <property type="molecule type" value="Genomic_DNA"/>
</dbReference>
<evidence type="ECO:0000256" key="3">
    <source>
        <dbReference type="ARBA" id="ARBA00022670"/>
    </source>
</evidence>
<dbReference type="SUPFAM" id="SSF54001">
    <property type="entry name" value="Cysteine proteinases"/>
    <property type="match status" value="1"/>
</dbReference>
<evidence type="ECO:0000256" key="5">
    <source>
        <dbReference type="ARBA" id="ARBA00022801"/>
    </source>
</evidence>
<keyword evidence="3" id="KW-0645">Protease</keyword>
<evidence type="ECO:0000256" key="6">
    <source>
        <dbReference type="ARBA" id="ARBA00022807"/>
    </source>
</evidence>
<evidence type="ECO:0000259" key="10">
    <source>
        <dbReference type="PROSITE" id="PS51935"/>
    </source>
</evidence>
<comment type="similarity">
    <text evidence="2">Belongs to the peptidase C40 family.</text>
</comment>
<organism evidence="11 12">
    <name type="scientific">Mesocricetibacter intestinalis</name>
    <dbReference type="NCBI Taxonomy" id="1521930"/>
    <lineage>
        <taxon>Bacteria</taxon>
        <taxon>Pseudomonadati</taxon>
        <taxon>Pseudomonadota</taxon>
        <taxon>Gammaproteobacteria</taxon>
        <taxon>Pasteurellales</taxon>
        <taxon>Pasteurellaceae</taxon>
        <taxon>Mesocricetibacter</taxon>
    </lineage>
</organism>
<evidence type="ECO:0000256" key="8">
    <source>
        <dbReference type="ARBA" id="ARBA00023139"/>
    </source>
</evidence>
<dbReference type="GO" id="GO:0016020">
    <property type="term" value="C:membrane"/>
    <property type="evidence" value="ECO:0007669"/>
    <property type="project" value="UniProtKB-SubCell"/>
</dbReference>
<keyword evidence="8" id="KW-0564">Palmitate</keyword>
<evidence type="ECO:0000256" key="2">
    <source>
        <dbReference type="ARBA" id="ARBA00007074"/>
    </source>
</evidence>
<dbReference type="InterPro" id="IPR000064">
    <property type="entry name" value="NLP_P60_dom"/>
</dbReference>
<dbReference type="InterPro" id="IPR052062">
    <property type="entry name" value="Murein_DD/LD_carboxypeptidase"/>
</dbReference>
<dbReference type="PANTHER" id="PTHR47360">
    <property type="entry name" value="MUREIN DD-ENDOPEPTIDASE MEPS/MUREIN LD-CARBOXYPEPTIDASE"/>
    <property type="match status" value="1"/>
</dbReference>
<evidence type="ECO:0000256" key="4">
    <source>
        <dbReference type="ARBA" id="ARBA00022729"/>
    </source>
</evidence>
<keyword evidence="12" id="KW-1185">Reference proteome</keyword>
<dbReference type="Gene3D" id="3.90.1720.10">
    <property type="entry name" value="endopeptidase domain like (from Nostoc punctiforme)"/>
    <property type="match status" value="1"/>
</dbReference>
<dbReference type="PROSITE" id="PS51257">
    <property type="entry name" value="PROKAR_LIPOPROTEIN"/>
    <property type="match status" value="1"/>
</dbReference>
<name>A0A4R6VAZ2_9PAST</name>
<keyword evidence="5" id="KW-0378">Hydrolase</keyword>
<sequence>MLKKVFVIAGALLLAACSNSPRHTDNAYSEKDEAGLTSLIGQIKTNQPYNLNHKALPFGTKALNQVYSQWAGTRYRLGGTSANGIDCSAFMQQTFAAAFGVSLPRSTSEQRSVGKAIRRSELKQGDLVFFRANRHVGVYMGNNQFMHASTRDGVTISSLDDAYWARNYTQSRRVL</sequence>
<dbReference type="OrthoDB" id="9807055at2"/>